<feature type="compositionally biased region" description="Basic and acidic residues" evidence="1">
    <location>
        <begin position="248"/>
        <end position="271"/>
    </location>
</feature>
<dbReference type="Pfam" id="PF03732">
    <property type="entry name" value="Retrotrans_gag"/>
    <property type="match status" value="1"/>
</dbReference>
<sequence>MENYFRAKGIVDDAGKVNTTSIFLIDIALLWWRDRNTDKRQCEIGTWQEFQCELKGQFYPEYIKEEAWAKLQGLTQRGTVGEYIREFKELMLQLWVKQEVEQRGVQKLSKAMTLAESVVKLGLGKDKLRSLTSEERGVCEKNHKEDVVDSNGNDDNGGNRKPRVGKKKSNGRRDNLKYFLWDVPHLLKKCPKKSVLSKKEKPMRKVLGLGLSARDVEAKEVKSEKKLVECFLCHGPYRLRKSPKKSVIKGDDGADKEPKKLSSSKGKFEAKRAKRSKKKRIECFLCRGPHKLRNCPKGEFVIELKGKVAMKIIKLGKTRVNSNEALEFAESSTRLSPMQEVGDASDFKGKEVIQVGKLTRVNATNETKASQCHLEVATRALREWVGQNVIGRNSKPVTISPNTFDGGLLCRWGLFGLQEHARFGKLLEKLVRLKPSWADNGDLAT</sequence>
<dbReference type="AlphaFoldDB" id="A0A7J8M7I3"/>
<accession>A0A7J8M7I3</accession>
<organism evidence="3 4">
    <name type="scientific">Gossypium lobatum</name>
    <dbReference type="NCBI Taxonomy" id="34289"/>
    <lineage>
        <taxon>Eukaryota</taxon>
        <taxon>Viridiplantae</taxon>
        <taxon>Streptophyta</taxon>
        <taxon>Embryophyta</taxon>
        <taxon>Tracheophyta</taxon>
        <taxon>Spermatophyta</taxon>
        <taxon>Magnoliopsida</taxon>
        <taxon>eudicotyledons</taxon>
        <taxon>Gunneridae</taxon>
        <taxon>Pentapetalae</taxon>
        <taxon>rosids</taxon>
        <taxon>malvids</taxon>
        <taxon>Malvales</taxon>
        <taxon>Malvaceae</taxon>
        <taxon>Malvoideae</taxon>
        <taxon>Gossypium</taxon>
    </lineage>
</organism>
<proteinExistence type="predicted"/>
<evidence type="ECO:0000256" key="1">
    <source>
        <dbReference type="SAM" id="MobiDB-lite"/>
    </source>
</evidence>
<feature type="region of interest" description="Disordered" evidence="1">
    <location>
        <begin position="243"/>
        <end position="273"/>
    </location>
</feature>
<reference evidence="3 4" key="1">
    <citation type="journal article" date="2019" name="Genome Biol. Evol.">
        <title>Insights into the evolution of the New World diploid cottons (Gossypium, subgenus Houzingenia) based on genome sequencing.</title>
        <authorList>
            <person name="Grover C.E."/>
            <person name="Arick M.A. 2nd"/>
            <person name="Thrash A."/>
            <person name="Conover J.L."/>
            <person name="Sanders W.S."/>
            <person name="Peterson D.G."/>
            <person name="Frelichowski J.E."/>
            <person name="Scheffler J.A."/>
            <person name="Scheffler B.E."/>
            <person name="Wendel J.F."/>
        </authorList>
    </citation>
    <scope>NUCLEOTIDE SEQUENCE [LARGE SCALE GENOMIC DNA]</scope>
    <source>
        <strain evidence="3">157</strain>
        <tissue evidence="3">Leaf</tissue>
    </source>
</reference>
<feature type="compositionally biased region" description="Basic and acidic residues" evidence="1">
    <location>
        <begin position="134"/>
        <end position="147"/>
    </location>
</feature>
<evidence type="ECO:0000313" key="3">
    <source>
        <dbReference type="EMBL" id="MBA0560668.1"/>
    </source>
</evidence>
<feature type="compositionally biased region" description="Basic residues" evidence="1">
    <location>
        <begin position="160"/>
        <end position="170"/>
    </location>
</feature>
<dbReference type="Proteomes" id="UP000593572">
    <property type="component" value="Unassembled WGS sequence"/>
</dbReference>
<protein>
    <recommendedName>
        <fullName evidence="2">Retrotransposon gag domain-containing protein</fullName>
    </recommendedName>
</protein>
<dbReference type="InterPro" id="IPR005162">
    <property type="entry name" value="Retrotrans_gag_dom"/>
</dbReference>
<dbReference type="EMBL" id="JABEZX010000007">
    <property type="protein sequence ID" value="MBA0560668.1"/>
    <property type="molecule type" value="Genomic_DNA"/>
</dbReference>
<gene>
    <name evidence="3" type="ORF">Golob_017552</name>
</gene>
<evidence type="ECO:0000259" key="2">
    <source>
        <dbReference type="Pfam" id="PF03732"/>
    </source>
</evidence>
<evidence type="ECO:0000313" key="4">
    <source>
        <dbReference type="Proteomes" id="UP000593572"/>
    </source>
</evidence>
<keyword evidence="4" id="KW-1185">Reference proteome</keyword>
<feature type="domain" description="Retrotransposon gag" evidence="2">
    <location>
        <begin position="21"/>
        <end position="107"/>
    </location>
</feature>
<comment type="caution">
    <text evidence="3">The sequence shown here is derived from an EMBL/GenBank/DDBJ whole genome shotgun (WGS) entry which is preliminary data.</text>
</comment>
<feature type="region of interest" description="Disordered" evidence="1">
    <location>
        <begin position="134"/>
        <end position="170"/>
    </location>
</feature>
<name>A0A7J8M7I3_9ROSI</name>